<sequence length="159" mass="18259">MKTSFILALLTLTETNTVAQLDTTCSQGSGQSQQQQQPWQQWRQQMDPSVEFLRGQCNTMTLPFVQSRMWQLSSCHIMRHQCCQQLAHIPEQFRCQTIHIVSQAITRPQPQPQPQAPLEIMKMSLQTLPSMCNVYVPAYCNRHDIPMARCSGGRFCQSM</sequence>
<evidence type="ECO:0000256" key="1">
    <source>
        <dbReference type="SAM" id="SignalP"/>
    </source>
</evidence>
<dbReference type="Pfam" id="PF13016">
    <property type="entry name" value="Gliadin"/>
    <property type="match status" value="1"/>
</dbReference>
<dbReference type="PANTHER" id="PTHR33454">
    <property type="entry name" value="PROLAMIN PPROL 14P"/>
    <property type="match status" value="1"/>
</dbReference>
<protein>
    <recommendedName>
        <fullName evidence="2">Bifunctional inhibitor/plant lipid transfer protein/seed storage helical domain-containing protein</fullName>
    </recommendedName>
</protein>
<dbReference type="OMA" id="MNSCNEF"/>
<reference evidence="3" key="3">
    <citation type="submission" date="2022-01" db="UniProtKB">
        <authorList>
            <consortium name="EnsemblPlants"/>
        </authorList>
    </citation>
    <scope>IDENTIFICATION</scope>
    <source>
        <strain evidence="3">subsp. vulgare</strain>
    </source>
</reference>
<dbReference type="SMART" id="SM00499">
    <property type="entry name" value="AAI"/>
    <property type="match status" value="1"/>
</dbReference>
<dbReference type="EnsemblPlants" id="HORVU.MOREX.r3.7HG0639420.1">
    <property type="protein sequence ID" value="HORVU.MOREX.r3.7HG0639420.1.CDS1"/>
    <property type="gene ID" value="HORVU.MOREX.r3.7HG0639420"/>
</dbReference>
<feature type="chain" id="PRO_5035243091" description="Bifunctional inhibitor/plant lipid transfer protein/seed storage helical domain-containing protein" evidence="1">
    <location>
        <begin position="20"/>
        <end position="159"/>
    </location>
</feature>
<dbReference type="InterPro" id="IPR036312">
    <property type="entry name" value="Bifun_inhib/LTP/seed_sf"/>
</dbReference>
<dbReference type="CDD" id="cd00261">
    <property type="entry name" value="AAI_SS"/>
    <property type="match status" value="1"/>
</dbReference>
<keyword evidence="4" id="KW-1185">Reference proteome</keyword>
<feature type="signal peptide" evidence="1">
    <location>
        <begin position="1"/>
        <end position="19"/>
    </location>
</feature>
<evidence type="ECO:0000313" key="3">
    <source>
        <dbReference type="EnsemblPlants" id="HORVU.MOREX.r3.7HG0639420.1.CDS1"/>
    </source>
</evidence>
<dbReference type="SUPFAM" id="SSF47699">
    <property type="entry name" value="Bifunctional inhibitor/lipid-transfer protein/seed storage 2S albumin"/>
    <property type="match status" value="1"/>
</dbReference>
<dbReference type="InterPro" id="IPR001954">
    <property type="entry name" value="Glia_glutenin"/>
</dbReference>
<dbReference type="GO" id="GO:0045735">
    <property type="term" value="F:nutrient reservoir activity"/>
    <property type="evidence" value="ECO:0007669"/>
    <property type="project" value="InterPro"/>
</dbReference>
<reference evidence="4" key="1">
    <citation type="journal article" date="2012" name="Nature">
        <title>A physical, genetic and functional sequence assembly of the barley genome.</title>
        <authorList>
            <consortium name="The International Barley Genome Sequencing Consortium"/>
            <person name="Mayer K.F."/>
            <person name="Waugh R."/>
            <person name="Brown J.W."/>
            <person name="Schulman A."/>
            <person name="Langridge P."/>
            <person name="Platzer M."/>
            <person name="Fincher G.B."/>
            <person name="Muehlbauer G.J."/>
            <person name="Sato K."/>
            <person name="Close T.J."/>
            <person name="Wise R.P."/>
            <person name="Stein N."/>
        </authorList>
    </citation>
    <scope>NUCLEOTIDE SEQUENCE [LARGE SCALE GENOMIC DNA]</scope>
    <source>
        <strain evidence="4">cv. Morex</strain>
    </source>
</reference>
<dbReference type="RefSeq" id="XP_044960686.1">
    <property type="nucleotide sequence ID" value="XM_045104751.1"/>
</dbReference>
<dbReference type="Gene3D" id="1.10.110.10">
    <property type="entry name" value="Plant lipid-transfer and hydrophobic proteins"/>
    <property type="match status" value="1"/>
</dbReference>
<accession>A0A8I6Z060</accession>
<dbReference type="Gramene" id="HORVU.MOREX.r3.7HG0639420.1">
    <property type="protein sequence ID" value="HORVU.MOREX.r3.7HG0639420.1.CDS1"/>
    <property type="gene ID" value="HORVU.MOREX.r3.7HG0639420"/>
</dbReference>
<organism evidence="3 4">
    <name type="scientific">Hordeum vulgare subsp. vulgare</name>
    <name type="common">Domesticated barley</name>
    <dbReference type="NCBI Taxonomy" id="112509"/>
    <lineage>
        <taxon>Eukaryota</taxon>
        <taxon>Viridiplantae</taxon>
        <taxon>Streptophyta</taxon>
        <taxon>Embryophyta</taxon>
        <taxon>Tracheophyta</taxon>
        <taxon>Spermatophyta</taxon>
        <taxon>Magnoliopsida</taxon>
        <taxon>Liliopsida</taxon>
        <taxon>Poales</taxon>
        <taxon>Poaceae</taxon>
        <taxon>BOP clade</taxon>
        <taxon>Pooideae</taxon>
        <taxon>Triticodae</taxon>
        <taxon>Triticeae</taxon>
        <taxon>Hordeinae</taxon>
        <taxon>Hordeum</taxon>
    </lineage>
</organism>
<dbReference type="KEGG" id="hvg:123411788"/>
<dbReference type="Gramene" id="HORVU.MOREX.r2.7HG0531310.1">
    <property type="protein sequence ID" value="HORVU.MOREX.r2.7HG0531310.1.CDS.1"/>
    <property type="gene ID" value="HORVU.MOREX.r2.7HG0531310"/>
</dbReference>
<evidence type="ECO:0000313" key="4">
    <source>
        <dbReference type="Proteomes" id="UP000011116"/>
    </source>
</evidence>
<evidence type="ECO:0000259" key="2">
    <source>
        <dbReference type="SMART" id="SM00499"/>
    </source>
</evidence>
<dbReference type="OrthoDB" id="692815at2759"/>
<name>A0A8I6Z060_HORVV</name>
<dbReference type="PANTHER" id="PTHR33454:SF9">
    <property type="entry name" value="BIFUNCTIONAL INHIBITOR_PLANT LIPID TRANSFER PROTEIN_SEED STORAGE HELICAL DOMAIN-CONTAINING PROTEIN"/>
    <property type="match status" value="1"/>
</dbReference>
<dbReference type="Proteomes" id="UP000011116">
    <property type="component" value="Chromosome 7H"/>
</dbReference>
<reference evidence="3" key="2">
    <citation type="submission" date="2020-10" db="EMBL/GenBank/DDBJ databases">
        <authorList>
            <person name="Scholz U."/>
            <person name="Mascher M."/>
            <person name="Fiebig A."/>
        </authorList>
    </citation>
    <scope>NUCLEOTIDE SEQUENCE [LARGE SCALE GENOMIC DNA]</scope>
    <source>
        <strain evidence="3">cv. Morex</strain>
    </source>
</reference>
<dbReference type="GeneID" id="123411788"/>
<proteinExistence type="predicted"/>
<dbReference type="InterPro" id="IPR016140">
    <property type="entry name" value="Bifunc_inhib/LTP/seed_store"/>
</dbReference>
<dbReference type="PRINTS" id="PR00208">
    <property type="entry name" value="GLIADGLUTEN"/>
</dbReference>
<keyword evidence="1" id="KW-0732">Signal</keyword>
<gene>
    <name evidence="3" type="primary">LOC123411788</name>
</gene>
<feature type="domain" description="Bifunctional inhibitor/plant lipid transfer protein/seed storage helical" evidence="2">
    <location>
        <begin position="57"/>
        <end position="140"/>
    </location>
</feature>
<dbReference type="AlphaFoldDB" id="A0A8I6Z060"/>